<dbReference type="Pfam" id="PF05101">
    <property type="entry name" value="VirB3"/>
    <property type="match status" value="1"/>
</dbReference>
<dbReference type="EMBL" id="PDNU01000046">
    <property type="protein sequence ID" value="PHK93455.1"/>
    <property type="molecule type" value="Genomic_DNA"/>
</dbReference>
<dbReference type="OrthoDB" id="7276060at2"/>
<evidence type="ECO:0000256" key="3">
    <source>
        <dbReference type="ARBA" id="ARBA00022989"/>
    </source>
</evidence>
<evidence type="ECO:0008006" key="8">
    <source>
        <dbReference type="Google" id="ProtNLM"/>
    </source>
</evidence>
<name>A0A2C7A7X8_9PROT</name>
<protein>
    <recommendedName>
        <fullName evidence="8">Type IV secretion system protein VirB3</fullName>
    </recommendedName>
</protein>
<organism evidence="6 7">
    <name type="scientific">Teichococcus rhizosphaerae</name>
    <dbReference type="NCBI Taxonomy" id="1335062"/>
    <lineage>
        <taxon>Bacteria</taxon>
        <taxon>Pseudomonadati</taxon>
        <taxon>Pseudomonadota</taxon>
        <taxon>Alphaproteobacteria</taxon>
        <taxon>Acetobacterales</taxon>
        <taxon>Roseomonadaceae</taxon>
        <taxon>Roseomonas</taxon>
    </lineage>
</organism>
<dbReference type="InterPro" id="IPR007792">
    <property type="entry name" value="T4SS_VirB3/TrbD/AvhB"/>
</dbReference>
<feature type="transmembrane region" description="Helical" evidence="5">
    <location>
        <begin position="54"/>
        <end position="72"/>
    </location>
</feature>
<evidence type="ECO:0000313" key="6">
    <source>
        <dbReference type="EMBL" id="PHK93455.1"/>
    </source>
</evidence>
<reference evidence="6 7" key="1">
    <citation type="submission" date="2017-10" db="EMBL/GenBank/DDBJ databases">
        <authorList>
            <person name="Banno H."/>
            <person name="Chua N.-H."/>
        </authorList>
    </citation>
    <scope>NUCLEOTIDE SEQUENCE [LARGE SCALE GENOMIC DNA]</scope>
    <source>
        <strain evidence="6 7">YW11</strain>
    </source>
</reference>
<evidence type="ECO:0000256" key="4">
    <source>
        <dbReference type="ARBA" id="ARBA00023136"/>
    </source>
</evidence>
<evidence type="ECO:0000256" key="1">
    <source>
        <dbReference type="ARBA" id="ARBA00004370"/>
    </source>
</evidence>
<keyword evidence="2 5" id="KW-0812">Transmembrane</keyword>
<sequence>MARAEEVDRTEGMIPLGATRPPLVPWIGLPFSACLLLGLVCVELAMFWGGLSGTISAAGLFVAIWAPLRWWVERDWYALAVIGVWFRTSSAAFDAPRWGGASIAHFPLSRRHRRQEVRGLWHV</sequence>
<dbReference type="RefSeq" id="WP_099097000.1">
    <property type="nucleotide sequence ID" value="NZ_PDNU01000046.1"/>
</dbReference>
<comment type="subcellular location">
    <subcellularLocation>
        <location evidence="1">Membrane</location>
    </subcellularLocation>
</comment>
<dbReference type="Proteomes" id="UP000223527">
    <property type="component" value="Unassembled WGS sequence"/>
</dbReference>
<gene>
    <name evidence="6" type="ORF">CR162_18445</name>
</gene>
<keyword evidence="4 5" id="KW-0472">Membrane</keyword>
<comment type="caution">
    <text evidence="6">The sequence shown here is derived from an EMBL/GenBank/DDBJ whole genome shotgun (WGS) entry which is preliminary data.</text>
</comment>
<proteinExistence type="predicted"/>
<dbReference type="GO" id="GO:0016020">
    <property type="term" value="C:membrane"/>
    <property type="evidence" value="ECO:0007669"/>
    <property type="project" value="UniProtKB-SubCell"/>
</dbReference>
<keyword evidence="3 5" id="KW-1133">Transmembrane helix</keyword>
<accession>A0A2C7A7X8</accession>
<evidence type="ECO:0000256" key="2">
    <source>
        <dbReference type="ARBA" id="ARBA00022692"/>
    </source>
</evidence>
<evidence type="ECO:0000256" key="5">
    <source>
        <dbReference type="SAM" id="Phobius"/>
    </source>
</evidence>
<evidence type="ECO:0000313" key="7">
    <source>
        <dbReference type="Proteomes" id="UP000223527"/>
    </source>
</evidence>
<feature type="transmembrane region" description="Helical" evidence="5">
    <location>
        <begin position="23"/>
        <end position="48"/>
    </location>
</feature>
<keyword evidence="7" id="KW-1185">Reference proteome</keyword>
<dbReference type="AlphaFoldDB" id="A0A2C7A7X8"/>